<gene>
    <name evidence="10" type="ORF">JHE00_00395</name>
</gene>
<evidence type="ECO:0000256" key="1">
    <source>
        <dbReference type="ARBA" id="ARBA00001974"/>
    </source>
</evidence>
<evidence type="ECO:0000256" key="5">
    <source>
        <dbReference type="ARBA" id="ARBA00023002"/>
    </source>
</evidence>
<comment type="similarity">
    <text evidence="2 6">Belongs to the acyl-CoA dehydrogenase family.</text>
</comment>
<dbReference type="EMBL" id="JAENJH010000001">
    <property type="protein sequence ID" value="MBK1782763.1"/>
    <property type="molecule type" value="Genomic_DNA"/>
</dbReference>
<dbReference type="InterPro" id="IPR009100">
    <property type="entry name" value="AcylCoA_DH/oxidase_NM_dom_sf"/>
</dbReference>
<organism evidence="10 11">
    <name type="scientific">Prauserella cavernicola</name>
    <dbReference type="NCBI Taxonomy" id="2800127"/>
    <lineage>
        <taxon>Bacteria</taxon>
        <taxon>Bacillati</taxon>
        <taxon>Actinomycetota</taxon>
        <taxon>Actinomycetes</taxon>
        <taxon>Pseudonocardiales</taxon>
        <taxon>Pseudonocardiaceae</taxon>
        <taxon>Prauserella</taxon>
    </lineage>
</organism>
<dbReference type="Gene3D" id="1.20.140.10">
    <property type="entry name" value="Butyryl-CoA Dehydrogenase, subunit A, domain 3"/>
    <property type="match status" value="1"/>
</dbReference>
<dbReference type="GO" id="GO:0003995">
    <property type="term" value="F:acyl-CoA dehydrogenase activity"/>
    <property type="evidence" value="ECO:0007669"/>
    <property type="project" value="TreeGrafter"/>
</dbReference>
<evidence type="ECO:0000313" key="10">
    <source>
        <dbReference type="EMBL" id="MBK1782763.1"/>
    </source>
</evidence>
<evidence type="ECO:0000256" key="4">
    <source>
        <dbReference type="ARBA" id="ARBA00022827"/>
    </source>
</evidence>
<dbReference type="CDD" id="cd00567">
    <property type="entry name" value="ACAD"/>
    <property type="match status" value="1"/>
</dbReference>
<dbReference type="GO" id="GO:0050660">
    <property type="term" value="F:flavin adenine dinucleotide binding"/>
    <property type="evidence" value="ECO:0007669"/>
    <property type="project" value="InterPro"/>
</dbReference>
<dbReference type="Gene3D" id="1.10.540.10">
    <property type="entry name" value="Acyl-CoA dehydrogenase/oxidase, N-terminal domain"/>
    <property type="match status" value="1"/>
</dbReference>
<feature type="domain" description="Acyl-CoA oxidase/dehydrogenase middle" evidence="8">
    <location>
        <begin position="115"/>
        <end position="208"/>
    </location>
</feature>
<dbReference type="Gene3D" id="2.40.110.10">
    <property type="entry name" value="Butyryl-CoA Dehydrogenase, subunit A, domain 2"/>
    <property type="match status" value="1"/>
</dbReference>
<dbReference type="InterPro" id="IPR046373">
    <property type="entry name" value="Acyl-CoA_Oxase/DH_mid-dom_sf"/>
</dbReference>
<keyword evidence="4 6" id="KW-0274">FAD</keyword>
<evidence type="ECO:0000259" key="7">
    <source>
        <dbReference type="Pfam" id="PF00441"/>
    </source>
</evidence>
<evidence type="ECO:0000259" key="9">
    <source>
        <dbReference type="Pfam" id="PF02771"/>
    </source>
</evidence>
<evidence type="ECO:0000256" key="3">
    <source>
        <dbReference type="ARBA" id="ARBA00022630"/>
    </source>
</evidence>
<dbReference type="RefSeq" id="WP_200313569.1">
    <property type="nucleotide sequence ID" value="NZ_JAENJH010000001.1"/>
</dbReference>
<dbReference type="Pfam" id="PF02770">
    <property type="entry name" value="Acyl-CoA_dh_M"/>
    <property type="match status" value="1"/>
</dbReference>
<protein>
    <submittedName>
        <fullName evidence="10">Acyl-CoA/acyl-ACP dehydrogenase</fullName>
    </submittedName>
</protein>
<evidence type="ECO:0000256" key="6">
    <source>
        <dbReference type="RuleBase" id="RU362125"/>
    </source>
</evidence>
<dbReference type="InterPro" id="IPR006091">
    <property type="entry name" value="Acyl-CoA_Oxase/DH_mid-dom"/>
</dbReference>
<comment type="caution">
    <text evidence="10">The sequence shown here is derived from an EMBL/GenBank/DDBJ whole genome shotgun (WGS) entry which is preliminary data.</text>
</comment>
<dbReference type="FunFam" id="1.20.140.10:FF:000001">
    <property type="entry name" value="Acyl-CoA dehydrogenase"/>
    <property type="match status" value="1"/>
</dbReference>
<comment type="cofactor">
    <cofactor evidence="1 6">
        <name>FAD</name>
        <dbReference type="ChEBI" id="CHEBI:57692"/>
    </cofactor>
</comment>
<dbReference type="InterPro" id="IPR036250">
    <property type="entry name" value="AcylCo_DH-like_C"/>
</dbReference>
<proteinExistence type="inferred from homology"/>
<dbReference type="Pfam" id="PF00441">
    <property type="entry name" value="Acyl-CoA_dh_1"/>
    <property type="match status" value="1"/>
</dbReference>
<evidence type="ECO:0000256" key="2">
    <source>
        <dbReference type="ARBA" id="ARBA00009347"/>
    </source>
</evidence>
<dbReference type="PANTHER" id="PTHR43884:SF20">
    <property type="entry name" value="ACYL-COA DEHYDROGENASE FADE28"/>
    <property type="match status" value="1"/>
</dbReference>
<keyword evidence="11" id="KW-1185">Reference proteome</keyword>
<dbReference type="AlphaFoldDB" id="A0A934QMZ8"/>
<keyword evidence="3 6" id="KW-0285">Flavoprotein</keyword>
<dbReference type="InterPro" id="IPR013786">
    <property type="entry name" value="AcylCoA_DH/ox_N"/>
</dbReference>
<dbReference type="InterPro" id="IPR037069">
    <property type="entry name" value="AcylCoA_DH/ox_N_sf"/>
</dbReference>
<keyword evidence="5 6" id="KW-0560">Oxidoreductase</keyword>
<evidence type="ECO:0000259" key="8">
    <source>
        <dbReference type="Pfam" id="PF02770"/>
    </source>
</evidence>
<name>A0A934QMZ8_9PSEU</name>
<feature type="domain" description="Acyl-CoA dehydrogenase/oxidase C-terminal" evidence="7">
    <location>
        <begin position="223"/>
        <end position="369"/>
    </location>
</feature>
<dbReference type="SUPFAM" id="SSF47203">
    <property type="entry name" value="Acyl-CoA dehydrogenase C-terminal domain-like"/>
    <property type="match status" value="1"/>
</dbReference>
<dbReference type="InterPro" id="IPR009075">
    <property type="entry name" value="AcylCo_DH/oxidase_C"/>
</dbReference>
<dbReference type="PANTHER" id="PTHR43884">
    <property type="entry name" value="ACYL-COA DEHYDROGENASE"/>
    <property type="match status" value="1"/>
</dbReference>
<sequence length="372" mass="40185">MSSTLTQDQRDLVEAVGDFCSRELAGTPQRPHDDGFYRKLAALGWLGIATAESEGGAGRGMRDLVLFLETTAYHRAPMGGFATSVITAATYEKFGSDEQRRRVLTDFLDGEVLSISMSEPGAGSDVGALTCRAEQREGGGWVVNGQKTWCSNAHIAKHILLVARTSGEGGKHEGLTMFSVPADAEGLTVRGIDTMGGKEVNDLFFTDCELGEDAVVGTEGKAWPQLMTGLNTERMILAAVMLGTARRAFDDTVAYVRQREQFGRPVGSFQALRHRLADHATELECTRLLVHDVAERIDAAPDTLFAREASMAKLKATEFAKAMALDGMQMLGGYGYATEYGMESLLRSTVVSTVYGGTSEIQRDIIGKSYGL</sequence>
<feature type="domain" description="Acyl-CoA dehydrogenase/oxidase N-terminal" evidence="9">
    <location>
        <begin position="6"/>
        <end position="111"/>
    </location>
</feature>
<reference evidence="10" key="1">
    <citation type="submission" date="2020-12" db="EMBL/GenBank/DDBJ databases">
        <title>Prauserella sp. ASG 168, a novel actinomycete isolated from cave rock.</title>
        <authorList>
            <person name="Suriyachadkun C."/>
        </authorList>
    </citation>
    <scope>NUCLEOTIDE SEQUENCE</scope>
    <source>
        <strain evidence="10">ASG 168</strain>
    </source>
</reference>
<dbReference type="Proteomes" id="UP000635245">
    <property type="component" value="Unassembled WGS sequence"/>
</dbReference>
<dbReference type="SUPFAM" id="SSF56645">
    <property type="entry name" value="Acyl-CoA dehydrogenase NM domain-like"/>
    <property type="match status" value="1"/>
</dbReference>
<evidence type="ECO:0000313" key="11">
    <source>
        <dbReference type="Proteomes" id="UP000635245"/>
    </source>
</evidence>
<dbReference type="Pfam" id="PF02771">
    <property type="entry name" value="Acyl-CoA_dh_N"/>
    <property type="match status" value="1"/>
</dbReference>
<accession>A0A934QMZ8</accession>